<dbReference type="InterPro" id="IPR002213">
    <property type="entry name" value="UDP_glucos_trans"/>
</dbReference>
<evidence type="ECO:0000256" key="4">
    <source>
        <dbReference type="ARBA" id="ARBA00022679"/>
    </source>
</evidence>
<dbReference type="Gene3D" id="3.40.50.2000">
    <property type="entry name" value="Glycogen Phosphorylase B"/>
    <property type="match status" value="3"/>
</dbReference>
<dbReference type="Gene3D" id="3.30.420.10">
    <property type="entry name" value="Ribonuclease H-like superfamily/Ribonuclease H"/>
    <property type="match status" value="1"/>
</dbReference>
<evidence type="ECO:0000256" key="5">
    <source>
        <dbReference type="ARBA" id="ARBA00047606"/>
    </source>
</evidence>
<protein>
    <recommendedName>
        <fullName evidence="3">anthocyanidin 3-O-glucosyltransferase</fullName>
        <ecNumber evidence="3">2.4.1.115</ecNumber>
    </recommendedName>
</protein>
<keyword evidence="4" id="KW-0808">Transferase</keyword>
<sequence length="995" mass="109866">MVELAKLLVHRHSTLVISIPIITSPSTAAAVTRYTDSLAQTPRVNLLRLHNDDDDQSVPGAIFSVIQNQKPQVREAVSAQLAGSGARLAGFVLDMLCTSMVDVAEEFSVPSYVYFTSGAAFLGLWLHVQELHDNEGFEFSEFKETGLASPGSSNSVPIKVIPSSFLNKEWTATVHGMARGMRRTKGILVNTVRELESYAIDSLSGGKNPKVYPVGPILNLKGEESSKDVEAIEWLDQQPESSVVFLCFGSMGAFRGEQVKEIACALEGSGQRFLWSLRRPGEGRVLPSPTEYEDVREVLPEGFLGRTAEIGRVMGWAPQAVVLAHKSIGGFVSHCGWNSTLESVWFGVPMATWPMYAEQQFNAFLLVKELEIATEVRMDYRSESGEIVSAEELQRGIRSLMEDCSGKERMKEFRDRVRGALMDGGSSSSSIAEFVRDQEEELQHLVFIPFPSAGHLVSMVELAKLLVHRHSTLVISLVIITSPSTATAAVTRYADSLAAAATPRVNLLRLTGEDDPSLPAANALSVIASQKTRVREALLEFTPAARLTGFVLDMFCTSMLDVAEEFGVPSYLFFPSGAAFLGFMFHIQTLHDEEGFDAAAAAESTEAELVFPGLVRPLPGKVLPSGLLHEELAAASYRMARDFRKSKGILVNTVKELESYAVDSLSRTENPKVYPVGPILNLKPESSSESSGSEEDEVVRWLDQQSESSVAFLCFGSMGGFCAEQVKEIACALEGSGHRFLWSLRRLEGGPALTPKTTDYGDVREVLPEGFVDRTTEVGRVIGWAPPSTIHQVRLIQTDNGLEFQSAGLLKYYEDNGILLQTSCINTPQQNRTAERKHRHLLETTRALRFHSGLPVHFWGNCVLTTMYLSNRLPSKLLGNWTPFEVLLGRIPPYQHLRNFGCLVYMKDTSPGLDKFVERGRPDIFVGYPASQKGYTVYEFQSRKVVTSRDVHFFADNFPYRKRQLASSTRRLPRLVPSPTTLLLPMTRLSSSLGL</sequence>
<dbReference type="PROSITE" id="PS50994">
    <property type="entry name" value="INTEGRASE"/>
    <property type="match status" value="1"/>
</dbReference>
<dbReference type="SUPFAM" id="SSF53098">
    <property type="entry name" value="Ribonuclease H-like"/>
    <property type="match status" value="1"/>
</dbReference>
<comment type="catalytic activity">
    <reaction evidence="5">
        <text>an anthocyanidin + UDP-alpha-D-glucose + H(+) = an anthocyanidin 3-O-beta-D-glucoside + UDP</text>
        <dbReference type="Rhea" id="RHEA:20093"/>
        <dbReference type="ChEBI" id="CHEBI:15378"/>
        <dbReference type="ChEBI" id="CHEBI:16307"/>
        <dbReference type="ChEBI" id="CHEBI:58223"/>
        <dbReference type="ChEBI" id="CHEBI:58885"/>
        <dbReference type="ChEBI" id="CHEBI:143576"/>
        <dbReference type="EC" id="2.4.1.115"/>
    </reaction>
</comment>
<dbReference type="InterPro" id="IPR001584">
    <property type="entry name" value="Integrase_cat-core"/>
</dbReference>
<evidence type="ECO:0000256" key="1">
    <source>
        <dbReference type="ARBA" id="ARBA00004935"/>
    </source>
</evidence>
<dbReference type="AlphaFoldDB" id="A0AAV0Q9C9"/>
<dbReference type="Pfam" id="PF00201">
    <property type="entry name" value="UDPGT"/>
    <property type="match status" value="1"/>
</dbReference>
<evidence type="ECO:0000313" key="7">
    <source>
        <dbReference type="EMBL" id="CAI0542189.1"/>
    </source>
</evidence>
<feature type="domain" description="Integrase catalytic" evidence="6">
    <location>
        <begin position="796"/>
        <end position="891"/>
    </location>
</feature>
<evidence type="ECO:0000256" key="3">
    <source>
        <dbReference type="ARBA" id="ARBA00012585"/>
    </source>
</evidence>
<dbReference type="Pfam" id="PF25597">
    <property type="entry name" value="SH3_retrovirus"/>
    <property type="match status" value="1"/>
</dbReference>
<dbReference type="InterPro" id="IPR057670">
    <property type="entry name" value="SH3_retrovirus"/>
</dbReference>
<comment type="caution">
    <text evidence="7">The sequence shown here is derived from an EMBL/GenBank/DDBJ whole genome shotgun (WGS) entry which is preliminary data.</text>
</comment>
<dbReference type="CDD" id="cd03784">
    <property type="entry name" value="GT1_Gtf-like"/>
    <property type="match status" value="2"/>
</dbReference>
<dbReference type="EC" id="2.4.1.115" evidence="3"/>
<comment type="similarity">
    <text evidence="2">Belongs to the UDP-glycosyltransferase family.</text>
</comment>
<proteinExistence type="inferred from homology"/>
<dbReference type="EMBL" id="CAMGYJ010000009">
    <property type="protein sequence ID" value="CAI0542189.1"/>
    <property type="molecule type" value="Genomic_DNA"/>
</dbReference>
<dbReference type="InterPro" id="IPR012337">
    <property type="entry name" value="RNaseH-like_sf"/>
</dbReference>
<dbReference type="InterPro" id="IPR050481">
    <property type="entry name" value="UDP-glycosyltransf_plant"/>
</dbReference>
<keyword evidence="8" id="KW-1185">Reference proteome</keyword>
<dbReference type="InterPro" id="IPR036397">
    <property type="entry name" value="RNaseH_sf"/>
</dbReference>
<accession>A0AAV0Q9C9</accession>
<evidence type="ECO:0000256" key="2">
    <source>
        <dbReference type="ARBA" id="ARBA00009995"/>
    </source>
</evidence>
<dbReference type="GO" id="GO:0047213">
    <property type="term" value="F:anthocyanidin 3-O-glucosyltransferase activity"/>
    <property type="evidence" value="ECO:0007669"/>
    <property type="project" value="UniProtKB-EC"/>
</dbReference>
<dbReference type="Proteomes" id="UP001154282">
    <property type="component" value="Unassembled WGS sequence"/>
</dbReference>
<evidence type="ECO:0000259" key="6">
    <source>
        <dbReference type="PROSITE" id="PS50994"/>
    </source>
</evidence>
<organism evidence="7 8">
    <name type="scientific">Linum tenue</name>
    <dbReference type="NCBI Taxonomy" id="586396"/>
    <lineage>
        <taxon>Eukaryota</taxon>
        <taxon>Viridiplantae</taxon>
        <taxon>Streptophyta</taxon>
        <taxon>Embryophyta</taxon>
        <taxon>Tracheophyta</taxon>
        <taxon>Spermatophyta</taxon>
        <taxon>Magnoliopsida</taxon>
        <taxon>eudicotyledons</taxon>
        <taxon>Gunneridae</taxon>
        <taxon>Pentapetalae</taxon>
        <taxon>rosids</taxon>
        <taxon>fabids</taxon>
        <taxon>Malpighiales</taxon>
        <taxon>Linaceae</taxon>
        <taxon>Linum</taxon>
    </lineage>
</organism>
<dbReference type="GO" id="GO:0015074">
    <property type="term" value="P:DNA integration"/>
    <property type="evidence" value="ECO:0007669"/>
    <property type="project" value="InterPro"/>
</dbReference>
<dbReference type="FunFam" id="3.40.50.2000:FF:000056">
    <property type="entry name" value="Glycosyltransferase"/>
    <property type="match status" value="1"/>
</dbReference>
<comment type="pathway">
    <text evidence="1">Pigment biosynthesis; anthocyanin biosynthesis.</text>
</comment>
<dbReference type="InterPro" id="IPR035595">
    <property type="entry name" value="UDP_glycos_trans_CS"/>
</dbReference>
<dbReference type="PANTHER" id="PTHR48048">
    <property type="entry name" value="GLYCOSYLTRANSFERASE"/>
    <property type="match status" value="1"/>
</dbReference>
<dbReference type="PANTHER" id="PTHR48048:SF45">
    <property type="entry name" value="GLYCOSYLTRANSFERASE"/>
    <property type="match status" value="1"/>
</dbReference>
<name>A0AAV0Q9C9_9ROSI</name>
<reference evidence="7" key="1">
    <citation type="submission" date="2022-08" db="EMBL/GenBank/DDBJ databases">
        <authorList>
            <person name="Gutierrez-Valencia J."/>
        </authorList>
    </citation>
    <scope>NUCLEOTIDE SEQUENCE</scope>
</reference>
<dbReference type="SUPFAM" id="SSF53756">
    <property type="entry name" value="UDP-Glycosyltransferase/glycogen phosphorylase"/>
    <property type="match status" value="2"/>
</dbReference>
<dbReference type="PROSITE" id="PS00375">
    <property type="entry name" value="UDPGT"/>
    <property type="match status" value="1"/>
</dbReference>
<evidence type="ECO:0000313" key="8">
    <source>
        <dbReference type="Proteomes" id="UP001154282"/>
    </source>
</evidence>
<dbReference type="GO" id="GO:0003676">
    <property type="term" value="F:nucleic acid binding"/>
    <property type="evidence" value="ECO:0007669"/>
    <property type="project" value="InterPro"/>
</dbReference>
<gene>
    <name evidence="7" type="ORF">LITE_LOCUS42378</name>
</gene>